<protein>
    <submittedName>
        <fullName evidence="2">Phage terminase large subunit</fullName>
    </submittedName>
</protein>
<dbReference type="EMBL" id="AP018131">
    <property type="protein sequence ID" value="BBA47718.1"/>
    <property type="molecule type" value="Genomic_DNA"/>
</dbReference>
<feature type="compositionally biased region" description="Polar residues" evidence="1">
    <location>
        <begin position="260"/>
        <end position="270"/>
    </location>
</feature>
<evidence type="ECO:0000313" key="3">
    <source>
        <dbReference type="Proteomes" id="UP000262177"/>
    </source>
</evidence>
<organism evidence="2 3">
    <name type="scientific">Bifidobacterium bifidum LMG 13195</name>
    <dbReference type="NCBI Taxonomy" id="1207542"/>
    <lineage>
        <taxon>Bacteria</taxon>
        <taxon>Bacillati</taxon>
        <taxon>Actinomycetota</taxon>
        <taxon>Actinomycetes</taxon>
        <taxon>Bifidobacteriales</taxon>
        <taxon>Bifidobacteriaceae</taxon>
        <taxon>Bifidobacterium</taxon>
    </lineage>
</organism>
<feature type="compositionally biased region" description="Low complexity" evidence="1">
    <location>
        <begin position="272"/>
        <end position="288"/>
    </location>
</feature>
<feature type="compositionally biased region" description="Basic residues" evidence="1">
    <location>
        <begin position="194"/>
        <end position="206"/>
    </location>
</feature>
<feature type="compositionally biased region" description="Polar residues" evidence="1">
    <location>
        <begin position="294"/>
        <end position="303"/>
    </location>
</feature>
<name>A0A286TBY5_BIFBI</name>
<feature type="compositionally biased region" description="Basic residues" evidence="1">
    <location>
        <begin position="215"/>
        <end position="236"/>
    </location>
</feature>
<dbReference type="Proteomes" id="UP000262177">
    <property type="component" value="Chromosome"/>
</dbReference>
<accession>A0A286TBY5</accession>
<feature type="compositionally biased region" description="Low complexity" evidence="1">
    <location>
        <begin position="159"/>
        <end position="170"/>
    </location>
</feature>
<proteinExistence type="predicted"/>
<reference evidence="2 3" key="1">
    <citation type="journal article" date="2017" name="Biosci. Biotechnol. Biochem.">
        <title>Identification and characterization of a sulfoglycosidase from Bifidobacterium bifidum implicated in mucin glycan utilization.</title>
        <authorList>
            <person name="Katoh T."/>
            <person name="Maeshibu T."/>
            <person name="Kikkawa K."/>
            <person name="Gotoh A."/>
            <person name="Tomabechi Y."/>
            <person name="Nakamura M."/>
            <person name="Liao W.-H."/>
            <person name="Yamaguchi M."/>
            <person name="Ashida H."/>
            <person name="Yamamoto K."/>
            <person name="Katayama T."/>
        </authorList>
    </citation>
    <scope>NUCLEOTIDE SEQUENCE [LARGE SCALE GENOMIC DNA]</scope>
    <source>
        <strain evidence="2 3">JCM 7004</strain>
    </source>
</reference>
<sequence>MSTRIDGAACQIIPDDLYTSGEPSLNRLAAAAGDRFDVWQRQINRIILAKSADGFWSARNAVLSIPRQTGKTYDIGWVAIHRAARTPGMRIVWTAQHFSVIKDTFESLCAIVLRPEMSGLVDPDHGISLAAGKEEIRFRNGSRIFFRAPNAAHCEASRRSPCSSSTRPAPVRLGDGVDAADPEPRLQPPDHLHGHPARPKGQRRSIHPPQGQNARRPHPQHPLRRIRRRPRRRPTRPRPMEESQPQLPGPHQRRIHRQPVGTSPATTSGAKPSASGTNTPSAAPSTAAKGRKPPSTNAAQAAS</sequence>
<dbReference type="Gene3D" id="3.40.50.300">
    <property type="entry name" value="P-loop containing nucleotide triphosphate hydrolases"/>
    <property type="match status" value="1"/>
</dbReference>
<feature type="compositionally biased region" description="Basic and acidic residues" evidence="1">
    <location>
        <begin position="182"/>
        <end position="193"/>
    </location>
</feature>
<dbReference type="InterPro" id="IPR027417">
    <property type="entry name" value="P-loop_NTPase"/>
</dbReference>
<dbReference type="AlphaFoldDB" id="A0A286TBY5"/>
<gene>
    <name evidence="2" type="primary">xtmB</name>
    <name evidence="2" type="ORF">BBJK_01014</name>
</gene>
<evidence type="ECO:0000256" key="1">
    <source>
        <dbReference type="SAM" id="MobiDB-lite"/>
    </source>
</evidence>
<feature type="region of interest" description="Disordered" evidence="1">
    <location>
        <begin position="155"/>
        <end position="303"/>
    </location>
</feature>
<evidence type="ECO:0000313" key="2">
    <source>
        <dbReference type="EMBL" id="BBA47718.1"/>
    </source>
</evidence>